<feature type="repeat" description="PPR" evidence="2">
    <location>
        <begin position="323"/>
        <end position="358"/>
    </location>
</feature>
<protein>
    <recommendedName>
        <fullName evidence="7">Pentacotripeptide-repeat region of PRORP domain-containing protein</fullName>
    </recommendedName>
</protein>
<dbReference type="InterPro" id="IPR002885">
    <property type="entry name" value="PPR_rpt"/>
</dbReference>
<evidence type="ECO:0000256" key="3">
    <source>
        <dbReference type="SAM" id="Coils"/>
    </source>
</evidence>
<dbReference type="Pfam" id="PF13041">
    <property type="entry name" value="PPR_2"/>
    <property type="match status" value="1"/>
</dbReference>
<organism evidence="5 6">
    <name type="scientific">Ascodesmis nigricans</name>
    <dbReference type="NCBI Taxonomy" id="341454"/>
    <lineage>
        <taxon>Eukaryota</taxon>
        <taxon>Fungi</taxon>
        <taxon>Dikarya</taxon>
        <taxon>Ascomycota</taxon>
        <taxon>Pezizomycotina</taxon>
        <taxon>Pezizomycetes</taxon>
        <taxon>Pezizales</taxon>
        <taxon>Ascodesmidaceae</taxon>
        <taxon>Ascodesmis</taxon>
    </lineage>
</organism>
<feature type="repeat" description="PPR" evidence="2">
    <location>
        <begin position="215"/>
        <end position="250"/>
    </location>
</feature>
<feature type="compositionally biased region" description="Polar residues" evidence="4">
    <location>
        <begin position="24"/>
        <end position="36"/>
    </location>
</feature>
<feature type="compositionally biased region" description="Polar residues" evidence="4">
    <location>
        <begin position="668"/>
        <end position="677"/>
    </location>
</feature>
<dbReference type="Gene3D" id="1.25.40.10">
    <property type="entry name" value="Tetratricopeptide repeat domain"/>
    <property type="match status" value="2"/>
</dbReference>
<dbReference type="OrthoDB" id="185373at2759"/>
<dbReference type="STRING" id="341454.A0A4V3SIG9"/>
<dbReference type="InterPro" id="IPR011990">
    <property type="entry name" value="TPR-like_helical_dom_sf"/>
</dbReference>
<accession>A0A4V3SIG9</accession>
<dbReference type="EMBL" id="ML220126">
    <property type="protein sequence ID" value="TGZ80115.1"/>
    <property type="molecule type" value="Genomic_DNA"/>
</dbReference>
<feature type="coiled-coil region" evidence="3">
    <location>
        <begin position="68"/>
        <end position="95"/>
    </location>
</feature>
<feature type="region of interest" description="Disordered" evidence="4">
    <location>
        <begin position="24"/>
        <end position="45"/>
    </location>
</feature>
<proteinExistence type="predicted"/>
<feature type="repeat" description="PPR" evidence="2">
    <location>
        <begin position="395"/>
        <end position="429"/>
    </location>
</feature>
<evidence type="ECO:0008006" key="7">
    <source>
        <dbReference type="Google" id="ProtNLM"/>
    </source>
</evidence>
<reference evidence="5 6" key="1">
    <citation type="submission" date="2019-04" db="EMBL/GenBank/DDBJ databases">
        <title>Comparative genomics and transcriptomics to analyze fruiting body development in filamentous ascomycetes.</title>
        <authorList>
            <consortium name="DOE Joint Genome Institute"/>
            <person name="Lutkenhaus R."/>
            <person name="Traeger S."/>
            <person name="Breuer J."/>
            <person name="Kuo A."/>
            <person name="Lipzen A."/>
            <person name="Pangilinan J."/>
            <person name="Dilworth D."/>
            <person name="Sandor L."/>
            <person name="Poggeler S."/>
            <person name="Barry K."/>
            <person name="Grigoriev I.V."/>
            <person name="Nowrousian M."/>
        </authorList>
    </citation>
    <scope>NUCLEOTIDE SEQUENCE [LARGE SCALE GENOMIC DNA]</scope>
    <source>
        <strain evidence="5 6">CBS 389.68</strain>
    </source>
</reference>
<keyword evidence="6" id="KW-1185">Reference proteome</keyword>
<evidence type="ECO:0000256" key="2">
    <source>
        <dbReference type="PROSITE-ProRule" id="PRU00708"/>
    </source>
</evidence>
<evidence type="ECO:0000256" key="1">
    <source>
        <dbReference type="ARBA" id="ARBA00022737"/>
    </source>
</evidence>
<feature type="repeat" description="PPR" evidence="2">
    <location>
        <begin position="251"/>
        <end position="285"/>
    </location>
</feature>
<sequence>MFRNGITAGHRHLRHSFSAVTPASSRGLNTLKSPRTGTAHHDAPPFVCRSCKTQTRLMSSKSRKRGMRDKSMEHLKNLEAHVQAMERAYVDAVRKKAETARLPQGEITEEMKDKAYAALMTQSTDINILHLSSPRSLIQRLPPLIVERLQGSTDLVLQKSPQWEPVLTAIEHHGGFRGLNVGTVNWLIRCIDPGSLTQIMPRIWDMLNNASITPDALTYDLALLAYSQFNHTADIIEGLFSDMIERGVTPTKYSYALLLKAYYQKGDLASSAQAFKDMQAANIEPDLVVYTTLIQTALKCTEYTVAWEIFNLIKFKSMATQPDVQAYGLMIHACAETGETERALNLWNEMTLRRGIEPNEIVYSSIIHACAVRKEYYHEAWKLATEMVRRGLSFNLYTVNILIQACSRVGELTRARLLVRHMVNSGIDSLQPNHITFQNLLRAYSTYRVPESRRRNNLLDSKTREEINPLDAVFVQPETRLERKIPGVEEPLGLQTQAPMDDIPFLPKAVLLSKRDVLDEAALVVNWLRDHYPEMVDTQIMNSYLDICHSQGSIGDLKWSYKHDLENPPTYEEIKARERAEQEAVSAEWPTQQRYDPEDDTPLYSNLGDDHSDTVNSEPVWTTPGVDAAEPVSSTESAAEATPAETDSGVSSTETPEPTKPAEPSPTLSEFDSSSAQLPDPDFEPTSPQPSEKSAEQPSTPFPKASSPTDSNPSPNLSSTSESEPQTTLLPPDEELLIDDLPKHHRNLYTFDSCLSACVTFRDLKFARRVWKDRMHFLETPEYRRTPSGERKRLDIAAEKKLINVLALGNHTVEARDRMLTLQNEAGVEWQWEDLRTLYVKAIQNEDTVTVREIKQATERDNVGKRKWMPDVTEEEAETPGYRY</sequence>
<evidence type="ECO:0000256" key="4">
    <source>
        <dbReference type="SAM" id="MobiDB-lite"/>
    </source>
</evidence>
<gene>
    <name evidence="5" type="ORF">EX30DRAFT_396452</name>
</gene>
<keyword evidence="3" id="KW-0175">Coiled coil</keyword>
<name>A0A4V3SIG9_9PEZI</name>
<dbReference type="NCBIfam" id="TIGR00756">
    <property type="entry name" value="PPR"/>
    <property type="match status" value="2"/>
</dbReference>
<feature type="compositionally biased region" description="Polar residues" evidence="4">
    <location>
        <begin position="706"/>
        <end position="728"/>
    </location>
</feature>
<feature type="compositionally biased region" description="Low complexity" evidence="4">
    <location>
        <begin position="628"/>
        <end position="656"/>
    </location>
</feature>
<keyword evidence="1" id="KW-0677">Repeat</keyword>
<dbReference type="AlphaFoldDB" id="A0A4V3SIG9"/>
<dbReference type="InParanoid" id="A0A4V3SIG9"/>
<dbReference type="InterPro" id="IPR051222">
    <property type="entry name" value="PPR/CCM1_RNA-binding"/>
</dbReference>
<dbReference type="Proteomes" id="UP000298138">
    <property type="component" value="Unassembled WGS sequence"/>
</dbReference>
<dbReference type="PROSITE" id="PS51375">
    <property type="entry name" value="PPR"/>
    <property type="match status" value="5"/>
</dbReference>
<dbReference type="PANTHER" id="PTHR47942">
    <property type="entry name" value="TETRATRICOPEPTIDE REPEAT (TPR)-LIKE SUPERFAMILY PROTEIN-RELATED"/>
    <property type="match status" value="1"/>
</dbReference>
<feature type="region of interest" description="Disordered" evidence="4">
    <location>
        <begin position="576"/>
        <end position="728"/>
    </location>
</feature>
<feature type="compositionally biased region" description="Polar residues" evidence="4">
    <location>
        <begin position="689"/>
        <end position="699"/>
    </location>
</feature>
<feature type="repeat" description="PPR" evidence="2">
    <location>
        <begin position="359"/>
        <end position="394"/>
    </location>
</feature>
<dbReference type="Pfam" id="PF13812">
    <property type="entry name" value="PPR_3"/>
    <property type="match status" value="3"/>
</dbReference>
<evidence type="ECO:0000313" key="6">
    <source>
        <dbReference type="Proteomes" id="UP000298138"/>
    </source>
</evidence>
<evidence type="ECO:0000313" key="5">
    <source>
        <dbReference type="EMBL" id="TGZ80115.1"/>
    </source>
</evidence>